<dbReference type="Proteomes" id="UP000537260">
    <property type="component" value="Unassembled WGS sequence"/>
</dbReference>
<organism evidence="1 2">
    <name type="scientific">Glaciibacter psychrotolerans</name>
    <dbReference type="NCBI Taxonomy" id="670054"/>
    <lineage>
        <taxon>Bacteria</taxon>
        <taxon>Bacillati</taxon>
        <taxon>Actinomycetota</taxon>
        <taxon>Actinomycetes</taxon>
        <taxon>Micrococcales</taxon>
        <taxon>Microbacteriaceae</taxon>
        <taxon>Glaciibacter</taxon>
    </lineage>
</organism>
<dbReference type="Gene3D" id="3.40.50.300">
    <property type="entry name" value="P-loop containing nucleotide triphosphate hydrolases"/>
    <property type="match status" value="1"/>
</dbReference>
<dbReference type="EMBL" id="JACCFM010000001">
    <property type="protein sequence ID" value="NYJ19535.1"/>
    <property type="molecule type" value="Genomic_DNA"/>
</dbReference>
<keyword evidence="2" id="KW-1185">Reference proteome</keyword>
<accession>A0A7Z0J5L6</accession>
<protein>
    <submittedName>
        <fullName evidence="1">Uncharacterized protein</fullName>
    </submittedName>
</protein>
<sequence length="83" mass="8877">MGQNPAELLANAETRIIYRQEADQLGSTGTALGLTGTEQALLPGLGTGQGLWRIKDRSFVVQHQLHPAELALFDTTSRMTGGV</sequence>
<evidence type="ECO:0000313" key="1">
    <source>
        <dbReference type="EMBL" id="NYJ19535.1"/>
    </source>
</evidence>
<dbReference type="InterPro" id="IPR027417">
    <property type="entry name" value="P-loop_NTPase"/>
</dbReference>
<name>A0A7Z0J5L6_9MICO</name>
<evidence type="ECO:0000313" key="2">
    <source>
        <dbReference type="Proteomes" id="UP000537260"/>
    </source>
</evidence>
<dbReference type="AlphaFoldDB" id="A0A7Z0J5L6"/>
<proteinExistence type="predicted"/>
<comment type="caution">
    <text evidence="1">The sequence shown here is derived from an EMBL/GenBank/DDBJ whole genome shotgun (WGS) entry which is preliminary data.</text>
</comment>
<gene>
    <name evidence="1" type="ORF">HNR05_001326</name>
</gene>
<reference evidence="1 2" key="1">
    <citation type="submission" date="2020-07" db="EMBL/GenBank/DDBJ databases">
        <title>Sequencing the genomes of 1000 actinobacteria strains.</title>
        <authorList>
            <person name="Klenk H.-P."/>
        </authorList>
    </citation>
    <scope>NUCLEOTIDE SEQUENCE [LARGE SCALE GENOMIC DNA]</scope>
    <source>
        <strain evidence="1 2">LI1</strain>
    </source>
</reference>